<keyword evidence="2" id="KW-1185">Reference proteome</keyword>
<name>A0AAN7AM59_9PEZI</name>
<dbReference type="AlphaFoldDB" id="A0AAN7AM59"/>
<accession>A0AAN7AM59</accession>
<comment type="caution">
    <text evidence="1">The sequence shown here is derived from an EMBL/GenBank/DDBJ whole genome shotgun (WGS) entry which is preliminary data.</text>
</comment>
<proteinExistence type="predicted"/>
<reference evidence="1" key="1">
    <citation type="journal article" date="2023" name="Mol. Phylogenet. Evol.">
        <title>Genome-scale phylogeny and comparative genomics of the fungal order Sordariales.</title>
        <authorList>
            <person name="Hensen N."/>
            <person name="Bonometti L."/>
            <person name="Westerberg I."/>
            <person name="Brannstrom I.O."/>
            <person name="Guillou S."/>
            <person name="Cros-Aarteil S."/>
            <person name="Calhoun S."/>
            <person name="Haridas S."/>
            <person name="Kuo A."/>
            <person name="Mondo S."/>
            <person name="Pangilinan J."/>
            <person name="Riley R."/>
            <person name="LaButti K."/>
            <person name="Andreopoulos B."/>
            <person name="Lipzen A."/>
            <person name="Chen C."/>
            <person name="Yan M."/>
            <person name="Daum C."/>
            <person name="Ng V."/>
            <person name="Clum A."/>
            <person name="Steindorff A."/>
            <person name="Ohm R.A."/>
            <person name="Martin F."/>
            <person name="Silar P."/>
            <person name="Natvig D.O."/>
            <person name="Lalanne C."/>
            <person name="Gautier V."/>
            <person name="Ament-Velasquez S.L."/>
            <person name="Kruys A."/>
            <person name="Hutchinson M.I."/>
            <person name="Powell A.J."/>
            <person name="Barry K."/>
            <person name="Miller A.N."/>
            <person name="Grigoriev I.V."/>
            <person name="Debuchy R."/>
            <person name="Gladieux P."/>
            <person name="Hiltunen Thoren M."/>
            <person name="Johannesson H."/>
        </authorList>
    </citation>
    <scope>NUCLEOTIDE SEQUENCE</scope>
    <source>
        <strain evidence="1">PSN309</strain>
    </source>
</reference>
<gene>
    <name evidence="1" type="ORF">QBC35DRAFT_7570</name>
</gene>
<organism evidence="1 2">
    <name type="scientific">Podospora australis</name>
    <dbReference type="NCBI Taxonomy" id="1536484"/>
    <lineage>
        <taxon>Eukaryota</taxon>
        <taxon>Fungi</taxon>
        <taxon>Dikarya</taxon>
        <taxon>Ascomycota</taxon>
        <taxon>Pezizomycotina</taxon>
        <taxon>Sordariomycetes</taxon>
        <taxon>Sordariomycetidae</taxon>
        <taxon>Sordariales</taxon>
        <taxon>Podosporaceae</taxon>
        <taxon>Podospora</taxon>
    </lineage>
</organism>
<reference evidence="1" key="2">
    <citation type="submission" date="2023-05" db="EMBL/GenBank/DDBJ databases">
        <authorList>
            <consortium name="Lawrence Berkeley National Laboratory"/>
            <person name="Steindorff A."/>
            <person name="Hensen N."/>
            <person name="Bonometti L."/>
            <person name="Westerberg I."/>
            <person name="Brannstrom I.O."/>
            <person name="Guillou S."/>
            <person name="Cros-Aarteil S."/>
            <person name="Calhoun S."/>
            <person name="Haridas S."/>
            <person name="Kuo A."/>
            <person name="Mondo S."/>
            <person name="Pangilinan J."/>
            <person name="Riley R."/>
            <person name="Labutti K."/>
            <person name="Andreopoulos B."/>
            <person name="Lipzen A."/>
            <person name="Chen C."/>
            <person name="Yanf M."/>
            <person name="Daum C."/>
            <person name="Ng V."/>
            <person name="Clum A."/>
            <person name="Ohm R."/>
            <person name="Martin F."/>
            <person name="Silar P."/>
            <person name="Natvig D."/>
            <person name="Lalanne C."/>
            <person name="Gautier V."/>
            <person name="Ament-Velasquez S.L."/>
            <person name="Kruys A."/>
            <person name="Hutchinson M.I."/>
            <person name="Powell A.J."/>
            <person name="Barry K."/>
            <person name="Miller A.N."/>
            <person name="Grigoriev I.V."/>
            <person name="Debuchy R."/>
            <person name="Gladieux P."/>
            <person name="Thoren M.H."/>
            <person name="Johannesson H."/>
        </authorList>
    </citation>
    <scope>NUCLEOTIDE SEQUENCE</scope>
    <source>
        <strain evidence="1">PSN309</strain>
    </source>
</reference>
<dbReference type="EMBL" id="MU864350">
    <property type="protein sequence ID" value="KAK4193836.1"/>
    <property type="molecule type" value="Genomic_DNA"/>
</dbReference>
<sequence>MDPSRVRTPSSASSTVLRPITRRPGLAVAGLAIAGAAYGIQHLATAFRENDAAQKRSATFYVSVDRSGGGI</sequence>
<protein>
    <submittedName>
        <fullName evidence="1">Uncharacterized protein</fullName>
    </submittedName>
</protein>
<dbReference type="Proteomes" id="UP001302126">
    <property type="component" value="Unassembled WGS sequence"/>
</dbReference>
<evidence type="ECO:0000313" key="1">
    <source>
        <dbReference type="EMBL" id="KAK4193836.1"/>
    </source>
</evidence>
<evidence type="ECO:0000313" key="2">
    <source>
        <dbReference type="Proteomes" id="UP001302126"/>
    </source>
</evidence>